<gene>
    <name evidence="2" type="ORF">GBA63_01660</name>
</gene>
<evidence type="ECO:0000259" key="1">
    <source>
        <dbReference type="PROSITE" id="PS51819"/>
    </source>
</evidence>
<accession>A0A6G8Q570</accession>
<keyword evidence="3" id="KW-1185">Reference proteome</keyword>
<dbReference type="PROSITE" id="PS51819">
    <property type="entry name" value="VOC"/>
    <property type="match status" value="1"/>
</dbReference>
<reference evidence="2 3" key="1">
    <citation type="submission" date="2019-10" db="EMBL/GenBank/DDBJ databases">
        <title>Rubrobacter sp nov SCSIO 52090 isolated from a deep-sea sediment in the South China Sea.</title>
        <authorList>
            <person name="Chen R.W."/>
        </authorList>
    </citation>
    <scope>NUCLEOTIDE SEQUENCE [LARGE SCALE GENOMIC DNA]</scope>
    <source>
        <strain evidence="2 3">SCSIO 52909</strain>
    </source>
</reference>
<dbReference type="PANTHER" id="PTHR21366:SF14">
    <property type="entry name" value="GLYOXALASE DOMAIN-CONTAINING PROTEIN 5"/>
    <property type="match status" value="1"/>
</dbReference>
<dbReference type="InterPro" id="IPR037523">
    <property type="entry name" value="VOC_core"/>
</dbReference>
<proteinExistence type="predicted"/>
<dbReference type="KEGG" id="rub:GBA63_01660"/>
<dbReference type="SUPFAM" id="SSF54593">
    <property type="entry name" value="Glyoxalase/Bleomycin resistance protein/Dihydroxybiphenyl dioxygenase"/>
    <property type="match status" value="1"/>
</dbReference>
<evidence type="ECO:0000313" key="2">
    <source>
        <dbReference type="EMBL" id="QIN81477.1"/>
    </source>
</evidence>
<dbReference type="Pfam" id="PF00903">
    <property type="entry name" value="Glyoxalase"/>
    <property type="match status" value="1"/>
</dbReference>
<organism evidence="2 3">
    <name type="scientific">Rubrobacter tropicus</name>
    <dbReference type="NCBI Taxonomy" id="2653851"/>
    <lineage>
        <taxon>Bacteria</taxon>
        <taxon>Bacillati</taxon>
        <taxon>Actinomycetota</taxon>
        <taxon>Rubrobacteria</taxon>
        <taxon>Rubrobacterales</taxon>
        <taxon>Rubrobacteraceae</taxon>
        <taxon>Rubrobacter</taxon>
    </lineage>
</organism>
<dbReference type="Gene3D" id="3.10.180.10">
    <property type="entry name" value="2,3-Dihydroxybiphenyl 1,2-Dioxygenase, domain 1"/>
    <property type="match status" value="1"/>
</dbReference>
<feature type="domain" description="VOC" evidence="1">
    <location>
        <begin position="5"/>
        <end position="120"/>
    </location>
</feature>
<dbReference type="AlphaFoldDB" id="A0A6G8Q570"/>
<dbReference type="InterPro" id="IPR050383">
    <property type="entry name" value="GlyoxalaseI/FosfomycinResist"/>
</dbReference>
<sequence>MKAKGFTHVSIGARDLEESTRFYKDFFGMEEVPAPDFSGPVRWLRVGDLQLHLFHDENPAPVGHHFALDVDDFEEVFRKAGETGARVKSGNYSTVRELPDGAVQMYLRDPSGNLVEVNWRDVGTLDLELIGEIRKIGGPPDAVLYINPEGEEE</sequence>
<dbReference type="InterPro" id="IPR004360">
    <property type="entry name" value="Glyas_Fos-R_dOase_dom"/>
</dbReference>
<dbReference type="PANTHER" id="PTHR21366">
    <property type="entry name" value="GLYOXALASE FAMILY PROTEIN"/>
    <property type="match status" value="1"/>
</dbReference>
<dbReference type="EMBL" id="CP045119">
    <property type="protein sequence ID" value="QIN81477.1"/>
    <property type="molecule type" value="Genomic_DNA"/>
</dbReference>
<protein>
    <submittedName>
        <fullName evidence="2">VOC family protein</fullName>
    </submittedName>
</protein>
<dbReference type="RefSeq" id="WP_166172894.1">
    <property type="nucleotide sequence ID" value="NZ_CP045119.1"/>
</dbReference>
<evidence type="ECO:0000313" key="3">
    <source>
        <dbReference type="Proteomes" id="UP000501452"/>
    </source>
</evidence>
<dbReference type="InterPro" id="IPR029068">
    <property type="entry name" value="Glyas_Bleomycin-R_OHBP_Dase"/>
</dbReference>
<name>A0A6G8Q570_9ACTN</name>
<dbReference type="Proteomes" id="UP000501452">
    <property type="component" value="Chromosome"/>
</dbReference>